<organism evidence="2 3">
    <name type="scientific">Ancylostoma duodenale</name>
    <dbReference type="NCBI Taxonomy" id="51022"/>
    <lineage>
        <taxon>Eukaryota</taxon>
        <taxon>Metazoa</taxon>
        <taxon>Ecdysozoa</taxon>
        <taxon>Nematoda</taxon>
        <taxon>Chromadorea</taxon>
        <taxon>Rhabditida</taxon>
        <taxon>Rhabditina</taxon>
        <taxon>Rhabditomorpha</taxon>
        <taxon>Strongyloidea</taxon>
        <taxon>Ancylostomatidae</taxon>
        <taxon>Ancylostomatinae</taxon>
        <taxon>Ancylostoma</taxon>
    </lineage>
</organism>
<name>A0A0C2GSR6_9BILA</name>
<dbReference type="AlphaFoldDB" id="A0A0C2GSR6"/>
<proteinExistence type="predicted"/>
<feature type="transmembrane region" description="Helical" evidence="1">
    <location>
        <begin position="12"/>
        <end position="33"/>
    </location>
</feature>
<evidence type="ECO:0000256" key="1">
    <source>
        <dbReference type="SAM" id="Phobius"/>
    </source>
</evidence>
<gene>
    <name evidence="2" type="ORF">ANCDUO_07679</name>
</gene>
<keyword evidence="1" id="KW-0472">Membrane</keyword>
<sequence length="97" mass="11013">MVFTDERHLSKIYCANMLVIVDTLFNVVVSIFLTHQCIVLTDYKDTVSEHTQRLQRKFMKALIAQVSFPFVFAAIPGATAGWLVYFASPHSQGRKTC</sequence>
<keyword evidence="3" id="KW-1185">Reference proteome</keyword>
<feature type="transmembrane region" description="Helical" evidence="1">
    <location>
        <begin position="62"/>
        <end position="85"/>
    </location>
</feature>
<dbReference type="Pfam" id="PF10318">
    <property type="entry name" value="7TM_GPCR_Srh"/>
    <property type="match status" value="1"/>
</dbReference>
<accession>A0A0C2GSR6</accession>
<dbReference type="InterPro" id="IPR019422">
    <property type="entry name" value="7TM_GPCR_serpentine_rcpt_Srh"/>
</dbReference>
<protein>
    <recommendedName>
        <fullName evidence="4">7TM GPCR serpentine receptor class x (Srx) domain-containing protein</fullName>
    </recommendedName>
</protein>
<evidence type="ECO:0000313" key="3">
    <source>
        <dbReference type="Proteomes" id="UP000054047"/>
    </source>
</evidence>
<reference evidence="2 3" key="1">
    <citation type="submission" date="2013-12" db="EMBL/GenBank/DDBJ databases">
        <title>Draft genome of the parsitic nematode Ancylostoma duodenale.</title>
        <authorList>
            <person name="Mitreva M."/>
        </authorList>
    </citation>
    <scope>NUCLEOTIDE SEQUENCE [LARGE SCALE GENOMIC DNA]</scope>
    <source>
        <strain evidence="2 3">Zhejiang</strain>
    </source>
</reference>
<dbReference type="EMBL" id="KN729634">
    <property type="protein sequence ID" value="KIH62039.1"/>
    <property type="molecule type" value="Genomic_DNA"/>
</dbReference>
<keyword evidence="1" id="KW-1133">Transmembrane helix</keyword>
<evidence type="ECO:0008006" key="4">
    <source>
        <dbReference type="Google" id="ProtNLM"/>
    </source>
</evidence>
<evidence type="ECO:0000313" key="2">
    <source>
        <dbReference type="EMBL" id="KIH62039.1"/>
    </source>
</evidence>
<dbReference type="Proteomes" id="UP000054047">
    <property type="component" value="Unassembled WGS sequence"/>
</dbReference>
<keyword evidence="1" id="KW-0812">Transmembrane</keyword>